<protein>
    <submittedName>
        <fullName evidence="2">Uncharacterized protein</fullName>
    </submittedName>
</protein>
<dbReference type="AlphaFoldDB" id="A0A6G1Q764"/>
<reference evidence="2 3" key="1">
    <citation type="submission" date="2019-02" db="EMBL/GenBank/DDBJ databases">
        <title>Opniocepnalus argus genome.</title>
        <authorList>
            <person name="Zhou C."/>
            <person name="Xiao S."/>
        </authorList>
    </citation>
    <scope>NUCLEOTIDE SEQUENCE [LARGE SCALE GENOMIC DNA]</scope>
    <source>
        <strain evidence="2">OARG1902GOOAL</strain>
        <tissue evidence="2">Muscle</tissue>
    </source>
</reference>
<keyword evidence="3" id="KW-1185">Reference proteome</keyword>
<feature type="region of interest" description="Disordered" evidence="1">
    <location>
        <begin position="1"/>
        <end position="57"/>
    </location>
</feature>
<organism evidence="2 3">
    <name type="scientific">Channa argus</name>
    <name type="common">Northern snakehead</name>
    <name type="synonym">Ophicephalus argus</name>
    <dbReference type="NCBI Taxonomy" id="215402"/>
    <lineage>
        <taxon>Eukaryota</taxon>
        <taxon>Metazoa</taxon>
        <taxon>Chordata</taxon>
        <taxon>Craniata</taxon>
        <taxon>Vertebrata</taxon>
        <taxon>Euteleostomi</taxon>
        <taxon>Actinopterygii</taxon>
        <taxon>Neopterygii</taxon>
        <taxon>Teleostei</taxon>
        <taxon>Neoteleostei</taxon>
        <taxon>Acanthomorphata</taxon>
        <taxon>Anabantaria</taxon>
        <taxon>Anabantiformes</taxon>
        <taxon>Channoidei</taxon>
        <taxon>Channidae</taxon>
        <taxon>Channa</taxon>
    </lineage>
</organism>
<accession>A0A6G1Q764</accession>
<evidence type="ECO:0000313" key="2">
    <source>
        <dbReference type="EMBL" id="KAF3698183.1"/>
    </source>
</evidence>
<name>A0A6G1Q764_CHAAH</name>
<sequence length="57" mass="6121">MMSSMTSHSRLHGGTVVRPLASQQEGPGSEDYIHSNNRGTRSRGPIVVVRSVSVAQD</sequence>
<proteinExistence type="predicted"/>
<reference evidence="3" key="2">
    <citation type="submission" date="2019-02" db="EMBL/GenBank/DDBJ databases">
        <title>Opniocepnalus argus Var Kimnra genome.</title>
        <authorList>
            <person name="Zhou C."/>
            <person name="Xiao S."/>
        </authorList>
    </citation>
    <scope>NUCLEOTIDE SEQUENCE [LARGE SCALE GENOMIC DNA]</scope>
</reference>
<evidence type="ECO:0000256" key="1">
    <source>
        <dbReference type="SAM" id="MobiDB-lite"/>
    </source>
</evidence>
<dbReference type="EMBL" id="CM015724">
    <property type="protein sequence ID" value="KAF3698183.1"/>
    <property type="molecule type" value="Genomic_DNA"/>
</dbReference>
<evidence type="ECO:0000313" key="3">
    <source>
        <dbReference type="Proteomes" id="UP000503349"/>
    </source>
</evidence>
<dbReference type="Proteomes" id="UP000503349">
    <property type="component" value="Chromosome 13"/>
</dbReference>
<gene>
    <name evidence="2" type="ORF">EXN66_Car013864</name>
</gene>